<evidence type="ECO:0000313" key="1">
    <source>
        <dbReference type="EMBL" id="CCK81207.1"/>
    </source>
</evidence>
<sequence length="74" mass="8544">MARYTLDRINKKIELWEAADDAVSLGQTYTISGRQLTRVDAEFIEKKLDKLYAEKDRVEAGTGRIVMRQGRVVR</sequence>
<keyword evidence="2" id="KW-1185">Reference proteome</keyword>
<dbReference type="STRING" id="651182.TOL2_C30480"/>
<name>K0NQK4_DESTT</name>
<organism evidence="1 2">
    <name type="scientific">Desulfobacula toluolica (strain DSM 7467 / Tol2)</name>
    <dbReference type="NCBI Taxonomy" id="651182"/>
    <lineage>
        <taxon>Bacteria</taxon>
        <taxon>Pseudomonadati</taxon>
        <taxon>Thermodesulfobacteriota</taxon>
        <taxon>Desulfobacteria</taxon>
        <taxon>Desulfobacterales</taxon>
        <taxon>Desulfobacteraceae</taxon>
        <taxon>Desulfobacula</taxon>
    </lineage>
</organism>
<dbReference type="Proteomes" id="UP000007347">
    <property type="component" value="Chromosome"/>
</dbReference>
<accession>K0NQK4</accession>
<dbReference type="OrthoDB" id="5459693at2"/>
<reference evidence="1 2" key="1">
    <citation type="journal article" date="2013" name="Environ. Microbiol.">
        <title>Complete genome, catabolic sub-proteomes and key-metabolites of Desulfobacula toluolica Tol2, a marine, aromatic compound-degrading, sulfate-reducing bacterium.</title>
        <authorList>
            <person name="Wohlbrand L."/>
            <person name="Jacob J.H."/>
            <person name="Kube M."/>
            <person name="Mussmann M."/>
            <person name="Jarling R."/>
            <person name="Beck A."/>
            <person name="Amann R."/>
            <person name="Wilkes H."/>
            <person name="Reinhardt R."/>
            <person name="Rabus R."/>
        </authorList>
    </citation>
    <scope>NUCLEOTIDE SEQUENCE [LARGE SCALE GENOMIC DNA]</scope>
    <source>
        <strain evidence="2">DSM 7467 / Tol2</strain>
    </source>
</reference>
<gene>
    <name evidence="1" type="ordered locus">TOL2_C30480</name>
</gene>
<protein>
    <submittedName>
        <fullName evidence="1">Uncharacterized protein</fullName>
    </submittedName>
</protein>
<evidence type="ECO:0000313" key="2">
    <source>
        <dbReference type="Proteomes" id="UP000007347"/>
    </source>
</evidence>
<dbReference type="AlphaFoldDB" id="K0NQK4"/>
<dbReference type="RefSeq" id="WP_014958413.1">
    <property type="nucleotide sequence ID" value="NC_018645.1"/>
</dbReference>
<dbReference type="HOGENOM" id="CLU_2681773_0_0_7"/>
<proteinExistence type="predicted"/>
<dbReference type="EMBL" id="FO203503">
    <property type="protein sequence ID" value="CCK81207.1"/>
    <property type="molecule type" value="Genomic_DNA"/>
</dbReference>
<dbReference type="KEGG" id="dto:TOL2_C30480"/>